<feature type="region of interest" description="Disordered" evidence="1">
    <location>
        <begin position="131"/>
        <end position="159"/>
    </location>
</feature>
<feature type="compositionally biased region" description="Basic and acidic residues" evidence="1">
    <location>
        <begin position="137"/>
        <end position="159"/>
    </location>
</feature>
<dbReference type="Pfam" id="PF10175">
    <property type="entry name" value="MPP6"/>
    <property type="match status" value="1"/>
</dbReference>
<proteinExistence type="predicted"/>
<reference evidence="2 3" key="1">
    <citation type="submission" date="2020-08" db="EMBL/GenBank/DDBJ databases">
        <title>Aphidius gifuensis genome sequencing and assembly.</title>
        <authorList>
            <person name="Du Z."/>
        </authorList>
    </citation>
    <scope>NUCLEOTIDE SEQUENCE [LARGE SCALE GENOMIC DNA]</scope>
    <source>
        <strain evidence="2">YNYX2018</strain>
        <tissue evidence="2">Adults</tissue>
    </source>
</reference>
<dbReference type="PANTHER" id="PTHR13582">
    <property type="entry name" value="M-PHASE PHOSPHOPROTEIN 6"/>
    <property type="match status" value="1"/>
</dbReference>
<gene>
    <name evidence="2" type="ORF">HCN44_009162</name>
</gene>
<evidence type="ECO:0000313" key="3">
    <source>
        <dbReference type="Proteomes" id="UP000639338"/>
    </source>
</evidence>
<sequence>MTKREDHKFQLSKSILDMKFMKRTKEKVDQETFQAEGEEYFDNLLTSKMKQESGKFIIENSFVYCEGLSEGRLSFQGMNPEIERIIELEENAKRCKEDTSKEETEITDEQMAKHYKASHVNTMAKKFAPKRNHHKYFKYDNDDNPEPVDKKPKFLKPKD</sequence>
<dbReference type="AlphaFoldDB" id="A0A834Y5T1"/>
<keyword evidence="3" id="KW-1185">Reference proteome</keyword>
<dbReference type="InterPro" id="IPR019324">
    <property type="entry name" value="MPP6"/>
</dbReference>
<dbReference type="EMBL" id="JACMRX010000001">
    <property type="protein sequence ID" value="KAF7997764.1"/>
    <property type="molecule type" value="Genomic_DNA"/>
</dbReference>
<organism evidence="2 3">
    <name type="scientific">Aphidius gifuensis</name>
    <name type="common">Parasitoid wasp</name>
    <dbReference type="NCBI Taxonomy" id="684658"/>
    <lineage>
        <taxon>Eukaryota</taxon>
        <taxon>Metazoa</taxon>
        <taxon>Ecdysozoa</taxon>
        <taxon>Arthropoda</taxon>
        <taxon>Hexapoda</taxon>
        <taxon>Insecta</taxon>
        <taxon>Pterygota</taxon>
        <taxon>Neoptera</taxon>
        <taxon>Endopterygota</taxon>
        <taxon>Hymenoptera</taxon>
        <taxon>Apocrita</taxon>
        <taxon>Ichneumonoidea</taxon>
        <taxon>Braconidae</taxon>
        <taxon>Aphidiinae</taxon>
        <taxon>Aphidius</taxon>
    </lineage>
</organism>
<dbReference type="GO" id="GO:0000460">
    <property type="term" value="P:maturation of 5.8S rRNA"/>
    <property type="evidence" value="ECO:0007669"/>
    <property type="project" value="TreeGrafter"/>
</dbReference>
<evidence type="ECO:0000313" key="2">
    <source>
        <dbReference type="EMBL" id="KAF7997764.1"/>
    </source>
</evidence>
<dbReference type="Proteomes" id="UP000639338">
    <property type="component" value="Unassembled WGS sequence"/>
</dbReference>
<protein>
    <recommendedName>
        <fullName evidence="4">M-phase phosphoprotein 6</fullName>
    </recommendedName>
</protein>
<dbReference type="PANTHER" id="PTHR13582:SF0">
    <property type="entry name" value="M-PHASE PHOSPHOPROTEIN 6"/>
    <property type="match status" value="1"/>
</dbReference>
<name>A0A834Y5T1_APHGI</name>
<comment type="caution">
    <text evidence="2">The sequence shown here is derived from an EMBL/GenBank/DDBJ whole genome shotgun (WGS) entry which is preliminary data.</text>
</comment>
<accession>A0A834Y5T1</accession>
<evidence type="ECO:0000256" key="1">
    <source>
        <dbReference type="SAM" id="MobiDB-lite"/>
    </source>
</evidence>
<evidence type="ECO:0008006" key="4">
    <source>
        <dbReference type="Google" id="ProtNLM"/>
    </source>
</evidence>
<dbReference type="OrthoDB" id="20403at2759"/>